<dbReference type="PROSITE" id="PS00370">
    <property type="entry name" value="PEP_ENZYMES_PHOS_SITE"/>
    <property type="match status" value="1"/>
</dbReference>
<dbReference type="PANTHER" id="PTHR43030:SF1">
    <property type="entry name" value="PHOSPHOENOLPYRUVATE SYNTHASE"/>
    <property type="match status" value="1"/>
</dbReference>
<evidence type="ECO:0000313" key="19">
    <source>
        <dbReference type="EMBL" id="UPK72723.1"/>
    </source>
</evidence>
<dbReference type="Pfam" id="PF01326">
    <property type="entry name" value="PPDK_N"/>
    <property type="match status" value="1"/>
</dbReference>
<comment type="similarity">
    <text evidence="4 15">Belongs to the PEP-utilizing enzyme family.</text>
</comment>
<dbReference type="InterPro" id="IPR036637">
    <property type="entry name" value="Phosphohistidine_dom_sf"/>
</dbReference>
<dbReference type="EC" id="2.7.9.2" evidence="5 15"/>
<dbReference type="PANTHER" id="PTHR43030">
    <property type="entry name" value="PHOSPHOENOLPYRUVATE SYNTHASE"/>
    <property type="match status" value="1"/>
</dbReference>
<proteinExistence type="inferred from homology"/>
<dbReference type="PIRSF" id="PIRSF000854">
    <property type="entry name" value="PEP_synthase"/>
    <property type="match status" value="1"/>
</dbReference>
<dbReference type="Gene3D" id="3.30.1490.20">
    <property type="entry name" value="ATP-grasp fold, A domain"/>
    <property type="match status" value="1"/>
</dbReference>
<comment type="cofactor">
    <cofactor evidence="1 15">
        <name>Mg(2+)</name>
        <dbReference type="ChEBI" id="CHEBI:18420"/>
    </cofactor>
</comment>
<feature type="domain" description="Pyruvate phosphate dikinase AMP/ATP-binding" evidence="17">
    <location>
        <begin position="17"/>
        <end position="342"/>
    </location>
</feature>
<evidence type="ECO:0000313" key="20">
    <source>
        <dbReference type="Proteomes" id="UP000830198"/>
    </source>
</evidence>
<dbReference type="NCBIfam" id="NF005057">
    <property type="entry name" value="PRK06464.1"/>
    <property type="match status" value="1"/>
</dbReference>
<keyword evidence="9 15" id="KW-0547">Nucleotide-binding</keyword>
<evidence type="ECO:0000256" key="15">
    <source>
        <dbReference type="PIRNR" id="PIRNR000854"/>
    </source>
</evidence>
<dbReference type="Pfam" id="PF00391">
    <property type="entry name" value="PEP-utilizers"/>
    <property type="match status" value="1"/>
</dbReference>
<keyword evidence="10 15" id="KW-0418">Kinase</keyword>
<dbReference type="InterPro" id="IPR015813">
    <property type="entry name" value="Pyrv/PenolPyrv_kinase-like_dom"/>
</dbReference>
<keyword evidence="7 15" id="KW-0808">Transferase</keyword>
<keyword evidence="12 15" id="KW-0460">Magnesium</keyword>
<evidence type="ECO:0000256" key="14">
    <source>
        <dbReference type="ARBA" id="ARBA00047700"/>
    </source>
</evidence>
<name>A0ABY4I9D9_CHIFI</name>
<dbReference type="InterPro" id="IPR013815">
    <property type="entry name" value="ATP_grasp_subdomain_1"/>
</dbReference>
<dbReference type="EMBL" id="CP095855">
    <property type="protein sequence ID" value="UPK72723.1"/>
    <property type="molecule type" value="Genomic_DNA"/>
</dbReference>
<dbReference type="GO" id="GO:0008986">
    <property type="term" value="F:pyruvate, water dikinase activity"/>
    <property type="evidence" value="ECO:0007669"/>
    <property type="project" value="UniProtKB-EC"/>
</dbReference>
<evidence type="ECO:0000259" key="16">
    <source>
        <dbReference type="Pfam" id="PF00391"/>
    </source>
</evidence>
<evidence type="ECO:0000256" key="10">
    <source>
        <dbReference type="ARBA" id="ARBA00022777"/>
    </source>
</evidence>
<comment type="pathway">
    <text evidence="3 15">Carbohydrate biosynthesis; gluconeogenesis.</text>
</comment>
<comment type="catalytic activity">
    <reaction evidence="14 15">
        <text>pyruvate + ATP + H2O = phosphoenolpyruvate + AMP + phosphate + 2 H(+)</text>
        <dbReference type="Rhea" id="RHEA:11364"/>
        <dbReference type="ChEBI" id="CHEBI:15361"/>
        <dbReference type="ChEBI" id="CHEBI:15377"/>
        <dbReference type="ChEBI" id="CHEBI:15378"/>
        <dbReference type="ChEBI" id="CHEBI:30616"/>
        <dbReference type="ChEBI" id="CHEBI:43474"/>
        <dbReference type="ChEBI" id="CHEBI:58702"/>
        <dbReference type="ChEBI" id="CHEBI:456215"/>
        <dbReference type="EC" id="2.7.9.2"/>
    </reaction>
</comment>
<dbReference type="InterPro" id="IPR040442">
    <property type="entry name" value="Pyrv_kinase-like_dom_sf"/>
</dbReference>
<dbReference type="InterPro" id="IPR023151">
    <property type="entry name" value="PEP_util_CS"/>
</dbReference>
<evidence type="ECO:0000256" key="4">
    <source>
        <dbReference type="ARBA" id="ARBA00007837"/>
    </source>
</evidence>
<dbReference type="RefSeq" id="WP_247814903.1">
    <property type="nucleotide sequence ID" value="NZ_CP095855.1"/>
</dbReference>
<evidence type="ECO:0000256" key="5">
    <source>
        <dbReference type="ARBA" id="ARBA00011996"/>
    </source>
</evidence>
<dbReference type="Gene3D" id="3.50.30.10">
    <property type="entry name" value="Phosphohistidine domain"/>
    <property type="match status" value="1"/>
</dbReference>
<keyword evidence="11 15" id="KW-0067">ATP-binding</keyword>
<dbReference type="SUPFAM" id="SSF51621">
    <property type="entry name" value="Phosphoenolpyruvate/pyruvate domain"/>
    <property type="match status" value="1"/>
</dbReference>
<evidence type="ECO:0000256" key="6">
    <source>
        <dbReference type="ARBA" id="ARBA00021623"/>
    </source>
</evidence>
<evidence type="ECO:0000256" key="7">
    <source>
        <dbReference type="ARBA" id="ARBA00022679"/>
    </source>
</evidence>
<evidence type="ECO:0000256" key="11">
    <source>
        <dbReference type="ARBA" id="ARBA00022840"/>
    </source>
</evidence>
<evidence type="ECO:0000256" key="8">
    <source>
        <dbReference type="ARBA" id="ARBA00022723"/>
    </source>
</evidence>
<dbReference type="Proteomes" id="UP000830198">
    <property type="component" value="Chromosome"/>
</dbReference>
<reference evidence="19 20" key="1">
    <citation type="submission" date="2022-04" db="EMBL/GenBank/DDBJ databases">
        <title>The arsenic-methylating capacity of Chitinophaga filiformis YT5 during chitin decomposition.</title>
        <authorList>
            <person name="Chen G."/>
            <person name="Liang Y."/>
        </authorList>
    </citation>
    <scope>NUCLEOTIDE SEQUENCE [LARGE SCALE GENOMIC DNA]</scope>
    <source>
        <strain evidence="19 20">YT5</strain>
    </source>
</reference>
<dbReference type="InterPro" id="IPR000121">
    <property type="entry name" value="PEP_util_C"/>
</dbReference>
<dbReference type="InterPro" id="IPR008279">
    <property type="entry name" value="PEP-util_enz_mobile_dom"/>
</dbReference>
<dbReference type="InterPro" id="IPR002192">
    <property type="entry name" value="PPDK_AMP/ATP-bd"/>
</dbReference>
<evidence type="ECO:0000259" key="17">
    <source>
        <dbReference type="Pfam" id="PF01326"/>
    </source>
</evidence>
<dbReference type="Pfam" id="PF02896">
    <property type="entry name" value="PEP-utilizers_C"/>
    <property type="match status" value="1"/>
</dbReference>
<protein>
    <recommendedName>
        <fullName evidence="6 15">Phosphoenolpyruvate synthase</fullName>
        <shortName evidence="15">PEP synthase</shortName>
        <ecNumber evidence="5 15">2.7.9.2</ecNumber>
    </recommendedName>
    <alternativeName>
        <fullName evidence="13 15">Pyruvate, water dikinase</fullName>
    </alternativeName>
</protein>
<evidence type="ECO:0000256" key="9">
    <source>
        <dbReference type="ARBA" id="ARBA00022741"/>
    </source>
</evidence>
<evidence type="ECO:0000256" key="3">
    <source>
        <dbReference type="ARBA" id="ARBA00004742"/>
    </source>
</evidence>
<keyword evidence="8 15" id="KW-0479">Metal-binding</keyword>
<keyword evidence="20" id="KW-1185">Reference proteome</keyword>
<accession>A0ABY4I9D9</accession>
<gene>
    <name evidence="19" type="primary">ppsA</name>
    <name evidence="19" type="ORF">MYF79_15635</name>
</gene>
<dbReference type="SUPFAM" id="SSF56059">
    <property type="entry name" value="Glutathione synthetase ATP-binding domain-like"/>
    <property type="match status" value="1"/>
</dbReference>
<evidence type="ECO:0000256" key="13">
    <source>
        <dbReference type="ARBA" id="ARBA00033470"/>
    </source>
</evidence>
<dbReference type="SUPFAM" id="SSF52009">
    <property type="entry name" value="Phosphohistidine domain"/>
    <property type="match status" value="1"/>
</dbReference>
<dbReference type="NCBIfam" id="TIGR01418">
    <property type="entry name" value="PEP_synth"/>
    <property type="match status" value="1"/>
</dbReference>
<evidence type="ECO:0000256" key="2">
    <source>
        <dbReference type="ARBA" id="ARBA00002988"/>
    </source>
</evidence>
<dbReference type="PROSITE" id="PS00742">
    <property type="entry name" value="PEP_ENZYMES_2"/>
    <property type="match status" value="1"/>
</dbReference>
<evidence type="ECO:0000259" key="18">
    <source>
        <dbReference type="Pfam" id="PF02896"/>
    </source>
</evidence>
<evidence type="ECO:0000256" key="12">
    <source>
        <dbReference type="ARBA" id="ARBA00022842"/>
    </source>
</evidence>
<dbReference type="Gene3D" id="3.20.20.60">
    <property type="entry name" value="Phosphoenolpyruvate-binding domains"/>
    <property type="match status" value="1"/>
</dbReference>
<organism evidence="19 20">
    <name type="scientific">Chitinophaga filiformis</name>
    <name type="common">Myxococcus filiformis</name>
    <name type="synonym">Flexibacter filiformis</name>
    <dbReference type="NCBI Taxonomy" id="104663"/>
    <lineage>
        <taxon>Bacteria</taxon>
        <taxon>Pseudomonadati</taxon>
        <taxon>Bacteroidota</taxon>
        <taxon>Chitinophagia</taxon>
        <taxon>Chitinophagales</taxon>
        <taxon>Chitinophagaceae</taxon>
        <taxon>Chitinophaga</taxon>
    </lineage>
</organism>
<dbReference type="Gene3D" id="3.30.470.20">
    <property type="entry name" value="ATP-grasp fold, B domain"/>
    <property type="match status" value="1"/>
</dbReference>
<feature type="domain" description="PEP-utilising enzyme C-terminal" evidence="18">
    <location>
        <begin position="481"/>
        <end position="777"/>
    </location>
</feature>
<dbReference type="InterPro" id="IPR006319">
    <property type="entry name" value="PEP_synth"/>
</dbReference>
<comment type="function">
    <text evidence="2 15">Catalyzes the phosphorylation of pyruvate to phosphoenolpyruvate.</text>
</comment>
<dbReference type="InterPro" id="IPR018274">
    <property type="entry name" value="PEP_util_AS"/>
</dbReference>
<feature type="domain" description="PEP-utilising enzyme mobile" evidence="16">
    <location>
        <begin position="380"/>
        <end position="450"/>
    </location>
</feature>
<sequence length="803" mass="88250">MEALVKGFAEISMQDVAQVGGKNASMGEMMKHLTPQGINIPGGFATTAFAYWTFLDFNNLWEPLEALMGGLDRRQFNNLKETGAAARQLILQAEIPDFIVKAIKEEYARLCTNGPAPVAVRSSATAEDMPYASFAGQHESFLNVKGEDLVVEAVLHCYSSLYTDRAIKYREDNGIEHKKVALCACIQKMVRSDLAGSGVAFTLEPESGFRDLVLVSGTWGLGENIVQGSIEPDEYYVFKPTLRQGKQPIIQRKLGSKQLTMKYANDSRDIVNVPTPEEQQHQPVLTDAEVIQLARWGILIEEHYKGPMDIEWAKDGLDGKLYIVQARPETVHSRETGHEAFEYRLKQKGHELLRGQAIGSMVVTGIARVLASPAEGNMLKDGEIIVTRTTSPDWDPLLKKAGAIITDSGGRTSHAAIVAREQHVPAIVGCGKATELIVSGMVITVSCCEGKEGVVYEGAVPYEKVETDFSHIKSPGRVKPMLIMSDPGQAFKLAAYPAEGVGLLRMEFIITHTIGIHPMALVRYPDLKDDIARKQIRELTTGFDDKKRFFIERLSQGIATIAAAFYPREVIVRMSDFKTNEYAALTGGMEFEPDEENPMLGFRGASRYYHPAYKAAFGLECAAIKTVRNDMGLTNVKVMIPFCRTVAEGSKVLSVMEEYGLKRGVNGLEVYVMAEIPSNVVLAEKFAAIFDGFSIGSNDLTQLTLGIDRDSSLVATLFNEEDQAVESLLSEVIKRAIKCKRPVGLCGQAPSDLPAFTAFLVRNGISSISFNPDALLRGIENIVAAEDVVREDQPGKQLVKDDY</sequence>
<evidence type="ECO:0000256" key="1">
    <source>
        <dbReference type="ARBA" id="ARBA00001946"/>
    </source>
</evidence>